<dbReference type="Proteomes" id="UP000251960">
    <property type="component" value="Unassembled WGS sequence"/>
</dbReference>
<protein>
    <submittedName>
        <fullName evidence="1">Uncharacterized protein</fullName>
    </submittedName>
</protein>
<evidence type="ECO:0000313" key="1">
    <source>
        <dbReference type="EMBL" id="PWZ04534.1"/>
    </source>
</evidence>
<sequence length="131" mass="13159">MCGLLGGAGLKSAGDDVVGDAVAAGLDSKADAKGVLERGLGVERPGASRALLERKGEVIATVLFDLHVGYGGNIGGEDQVARLGSLADLEGEGGGAQTTTNSAASITMASRMEDLEAIIGGEVFDLVRLFL</sequence>
<evidence type="ECO:0000313" key="2">
    <source>
        <dbReference type="Proteomes" id="UP000251960"/>
    </source>
</evidence>
<dbReference type="AlphaFoldDB" id="A0A3L6D7K1"/>
<dbReference type="EMBL" id="NCVQ01000163">
    <property type="protein sequence ID" value="PWZ04534.1"/>
    <property type="molecule type" value="Genomic_DNA"/>
</dbReference>
<name>A0A3L6D7K1_MAIZE</name>
<accession>A0A3L6D7K1</accession>
<organism evidence="1 2">
    <name type="scientific">Zea mays</name>
    <name type="common">Maize</name>
    <dbReference type="NCBI Taxonomy" id="4577"/>
    <lineage>
        <taxon>Eukaryota</taxon>
        <taxon>Viridiplantae</taxon>
        <taxon>Streptophyta</taxon>
        <taxon>Embryophyta</taxon>
        <taxon>Tracheophyta</taxon>
        <taxon>Spermatophyta</taxon>
        <taxon>Magnoliopsida</taxon>
        <taxon>Liliopsida</taxon>
        <taxon>Poales</taxon>
        <taxon>Poaceae</taxon>
        <taxon>PACMAD clade</taxon>
        <taxon>Panicoideae</taxon>
        <taxon>Andropogonodae</taxon>
        <taxon>Andropogoneae</taxon>
        <taxon>Tripsacinae</taxon>
        <taxon>Zea</taxon>
    </lineage>
</organism>
<proteinExistence type="predicted"/>
<comment type="caution">
    <text evidence="1">The sequence shown here is derived from an EMBL/GenBank/DDBJ whole genome shotgun (WGS) entry which is preliminary data.</text>
</comment>
<reference evidence="1 2" key="1">
    <citation type="journal article" date="2018" name="Nat. Genet.">
        <title>Extensive intraspecific gene order and gene structural variations between Mo17 and other maize genomes.</title>
        <authorList>
            <person name="Sun S."/>
            <person name="Zhou Y."/>
            <person name="Chen J."/>
            <person name="Shi J."/>
            <person name="Zhao H."/>
            <person name="Zhao H."/>
            <person name="Song W."/>
            <person name="Zhang M."/>
            <person name="Cui Y."/>
            <person name="Dong X."/>
            <person name="Liu H."/>
            <person name="Ma X."/>
            <person name="Jiao Y."/>
            <person name="Wang B."/>
            <person name="Wei X."/>
            <person name="Stein J.C."/>
            <person name="Glaubitz J.C."/>
            <person name="Lu F."/>
            <person name="Yu G."/>
            <person name="Liang C."/>
            <person name="Fengler K."/>
            <person name="Li B."/>
            <person name="Rafalski A."/>
            <person name="Schnable P.S."/>
            <person name="Ware D.H."/>
            <person name="Buckler E.S."/>
            <person name="Lai J."/>
        </authorList>
    </citation>
    <scope>NUCLEOTIDE SEQUENCE [LARGE SCALE GENOMIC DNA]</scope>
    <source>
        <strain evidence="2">cv. Missouri 17</strain>
        <tissue evidence="1">Seedling</tissue>
    </source>
</reference>
<gene>
    <name evidence="1" type="ORF">Zm00014a_026793</name>
</gene>